<protein>
    <submittedName>
        <fullName evidence="2">Transposase</fullName>
    </submittedName>
</protein>
<dbReference type="Pfam" id="PF12762">
    <property type="entry name" value="DDE_Tnp_IS1595"/>
    <property type="match status" value="1"/>
</dbReference>
<evidence type="ECO:0000259" key="1">
    <source>
        <dbReference type="Pfam" id="PF12762"/>
    </source>
</evidence>
<proteinExistence type="predicted"/>
<evidence type="ECO:0000313" key="2">
    <source>
        <dbReference type="EMBL" id="CEN51998.1"/>
    </source>
</evidence>
<sequence>MLKFHNPEKSDEDTTKTTLKWIHIVISNAKRNLLCNYHKINQKYLQLYLDEFVYKLNSRYFGEDLFDRLVLANITAYE</sequence>
<organism evidence="2 3">
    <name type="scientific">Capnocytophaga canimorsus</name>
    <dbReference type="NCBI Taxonomy" id="28188"/>
    <lineage>
        <taxon>Bacteria</taxon>
        <taxon>Pseudomonadati</taxon>
        <taxon>Bacteroidota</taxon>
        <taxon>Flavobacteriia</taxon>
        <taxon>Flavobacteriales</taxon>
        <taxon>Flavobacteriaceae</taxon>
        <taxon>Capnocytophaga</taxon>
    </lineage>
</organism>
<feature type="domain" description="ISXO2-like transposase" evidence="1">
    <location>
        <begin position="9"/>
        <end position="57"/>
    </location>
</feature>
<reference evidence="3" key="1">
    <citation type="submission" date="2015-01" db="EMBL/GenBank/DDBJ databases">
        <authorList>
            <person name="MANFREDI Pablo"/>
        </authorList>
    </citation>
    <scope>NUCLEOTIDE SEQUENCE [LARGE SCALE GENOMIC DNA]</scope>
    <source>
        <strain evidence="3">Cc11</strain>
    </source>
</reference>
<gene>
    <name evidence="2" type="ORF">CCAN11_2380019</name>
</gene>
<dbReference type="AlphaFoldDB" id="A0A0B7IPT4"/>
<dbReference type="Proteomes" id="UP000039370">
    <property type="component" value="Unassembled WGS sequence"/>
</dbReference>
<evidence type="ECO:0000313" key="3">
    <source>
        <dbReference type="Proteomes" id="UP000039370"/>
    </source>
</evidence>
<dbReference type="InterPro" id="IPR024445">
    <property type="entry name" value="Tnp_ISXO2-like"/>
</dbReference>
<name>A0A0B7IPT4_9FLAO</name>
<dbReference type="EMBL" id="CDOK01000155">
    <property type="protein sequence ID" value="CEN51998.1"/>
    <property type="molecule type" value="Genomic_DNA"/>
</dbReference>
<accession>A0A0B7IPT4</accession>